<accession>A0A1Y5F2J1</accession>
<reference evidence="2" key="1">
    <citation type="journal article" date="2017" name="Proc. Natl. Acad. Sci. U.S.A.">
        <title>Simulation of Deepwater Horizon oil plume reveals substrate specialization within a complex community of hydrocarbon-degraders.</title>
        <authorList>
            <person name="Hu P."/>
            <person name="Dubinsky E.A."/>
            <person name="Probst A.J."/>
            <person name="Wang J."/>
            <person name="Sieber C.M.K."/>
            <person name="Tom L.M."/>
            <person name="Gardinali P."/>
            <person name="Banfield J.F."/>
            <person name="Atlas R.M."/>
            <person name="Andersen G.L."/>
        </authorList>
    </citation>
    <scope>NUCLEOTIDE SEQUENCE [LARGE SCALE GENOMIC DNA]</scope>
</reference>
<dbReference type="AlphaFoldDB" id="A0A1Y5F2J1"/>
<dbReference type="Proteomes" id="UP000196531">
    <property type="component" value="Unassembled WGS sequence"/>
</dbReference>
<name>A0A1Y5F2J1_9BACT</name>
<dbReference type="EMBL" id="MAAO01000015">
    <property type="protein sequence ID" value="OUR93655.1"/>
    <property type="molecule type" value="Genomic_DNA"/>
</dbReference>
<evidence type="ECO:0008006" key="3">
    <source>
        <dbReference type="Google" id="ProtNLM"/>
    </source>
</evidence>
<organism evidence="1 2">
    <name type="scientific">Halobacteriovorax marinus</name>
    <dbReference type="NCBI Taxonomy" id="97084"/>
    <lineage>
        <taxon>Bacteria</taxon>
        <taxon>Pseudomonadati</taxon>
        <taxon>Bdellovibrionota</taxon>
        <taxon>Bacteriovoracia</taxon>
        <taxon>Bacteriovoracales</taxon>
        <taxon>Halobacteriovoraceae</taxon>
        <taxon>Halobacteriovorax</taxon>
    </lineage>
</organism>
<dbReference type="GO" id="GO:0016788">
    <property type="term" value="F:hydrolase activity, acting on ester bonds"/>
    <property type="evidence" value="ECO:0007669"/>
    <property type="project" value="UniProtKB-ARBA"/>
</dbReference>
<evidence type="ECO:0000313" key="1">
    <source>
        <dbReference type="EMBL" id="OUR93655.1"/>
    </source>
</evidence>
<comment type="caution">
    <text evidence="1">The sequence shown here is derived from an EMBL/GenBank/DDBJ whole genome shotgun (WGS) entry which is preliminary data.</text>
</comment>
<protein>
    <recommendedName>
        <fullName evidence="3">SGNH hydrolase-type esterase domain-containing protein</fullName>
    </recommendedName>
</protein>
<gene>
    <name evidence="1" type="ORF">A9Q84_19500</name>
</gene>
<evidence type="ECO:0000313" key="2">
    <source>
        <dbReference type="Proteomes" id="UP000196531"/>
    </source>
</evidence>
<proteinExistence type="predicted"/>
<dbReference type="Gene3D" id="3.40.50.1110">
    <property type="entry name" value="SGNH hydrolase"/>
    <property type="match status" value="1"/>
</dbReference>
<dbReference type="SUPFAM" id="SSF52266">
    <property type="entry name" value="SGNH hydrolase"/>
    <property type="match status" value="1"/>
</dbReference>
<dbReference type="InterPro" id="IPR036514">
    <property type="entry name" value="SGNH_hydro_sf"/>
</dbReference>
<sequence length="284" mass="32994">MVPMVDQSNAHLLFENHGDTYKLKKNFQQIEFAGSLISSNQFGYRDQTMKRQSSHKRRVAFIGDSWGFGWGFEEVESIPKRVAKKINGEVLNFSIPGFNVRDYSNTIEKELPKFDIDEVVVLLHLNDILEMNMERNFSSKDIHETKFLVYELFQRSLLAPLAEFLKLTNKSSVKVFNRAYSKENKKLALYTTFLKKMIESSKRNKQEIKFFILPIPFANSDNYPLFHIHQQLLELLNKLGARAFDLSPVYKGKRKSAMTINSYDPHPNSFASKLLAEEILKIIK</sequence>